<evidence type="ECO:0000313" key="5">
    <source>
        <dbReference type="EMBL" id="SDL09578.1"/>
    </source>
</evidence>
<dbReference type="GO" id="GO:0071949">
    <property type="term" value="F:FAD binding"/>
    <property type="evidence" value="ECO:0007669"/>
    <property type="project" value="InterPro"/>
</dbReference>
<dbReference type="PANTHER" id="PTHR43004:SF19">
    <property type="entry name" value="BINDING MONOOXYGENASE, PUTATIVE (JCVI)-RELATED"/>
    <property type="match status" value="1"/>
</dbReference>
<dbReference type="STRING" id="990712.SAMN05216257_11135"/>
<evidence type="ECO:0000313" key="6">
    <source>
        <dbReference type="Proteomes" id="UP000199328"/>
    </source>
</evidence>
<sequence length="100" mass="11070">MRDVVIVGGGPVGLGLAIELTQRGASVTVIERNVTIPPIPKGQNLTQRTMESFAAWGAEEALRAARLLPPDHARGGLVCYGQILSEWRYEWLPRERVRSY</sequence>
<keyword evidence="3" id="KW-0274">FAD</keyword>
<evidence type="ECO:0000259" key="4">
    <source>
        <dbReference type="Pfam" id="PF01494"/>
    </source>
</evidence>
<dbReference type="InterPro" id="IPR036188">
    <property type="entry name" value="FAD/NAD-bd_sf"/>
</dbReference>
<protein>
    <submittedName>
        <fullName evidence="5">FAD binding domain-containing protein</fullName>
    </submittedName>
</protein>
<feature type="domain" description="FAD-binding" evidence="4">
    <location>
        <begin position="3"/>
        <end position="65"/>
    </location>
</feature>
<comment type="cofactor">
    <cofactor evidence="1">
        <name>FAD</name>
        <dbReference type="ChEBI" id="CHEBI:57692"/>
    </cofactor>
</comment>
<keyword evidence="2" id="KW-0285">Flavoprotein</keyword>
<name>A0A1G9H9C5_9RHOB</name>
<organism evidence="5 6">
    <name type="scientific">Meinhardsimonia xiamenensis</name>
    <dbReference type="NCBI Taxonomy" id="990712"/>
    <lineage>
        <taxon>Bacteria</taxon>
        <taxon>Pseudomonadati</taxon>
        <taxon>Pseudomonadota</taxon>
        <taxon>Alphaproteobacteria</taxon>
        <taxon>Rhodobacterales</taxon>
        <taxon>Paracoccaceae</taxon>
        <taxon>Meinhardsimonia</taxon>
    </lineage>
</organism>
<dbReference type="PANTHER" id="PTHR43004">
    <property type="entry name" value="TRK SYSTEM POTASSIUM UPTAKE PROTEIN"/>
    <property type="match status" value="1"/>
</dbReference>
<evidence type="ECO:0000256" key="3">
    <source>
        <dbReference type="ARBA" id="ARBA00022827"/>
    </source>
</evidence>
<evidence type="ECO:0000256" key="2">
    <source>
        <dbReference type="ARBA" id="ARBA00022630"/>
    </source>
</evidence>
<evidence type="ECO:0000256" key="1">
    <source>
        <dbReference type="ARBA" id="ARBA00001974"/>
    </source>
</evidence>
<keyword evidence="6" id="KW-1185">Reference proteome</keyword>
<dbReference type="Proteomes" id="UP000199328">
    <property type="component" value="Unassembled WGS sequence"/>
</dbReference>
<dbReference type="EMBL" id="FNFV01000011">
    <property type="protein sequence ID" value="SDL09578.1"/>
    <property type="molecule type" value="Genomic_DNA"/>
</dbReference>
<dbReference type="AlphaFoldDB" id="A0A1G9H9C5"/>
<dbReference type="InterPro" id="IPR050641">
    <property type="entry name" value="RIFMO-like"/>
</dbReference>
<reference evidence="6" key="1">
    <citation type="submission" date="2016-10" db="EMBL/GenBank/DDBJ databases">
        <authorList>
            <person name="Varghese N."/>
            <person name="Submissions S."/>
        </authorList>
    </citation>
    <scope>NUCLEOTIDE SEQUENCE [LARGE SCALE GENOMIC DNA]</scope>
    <source>
        <strain evidence="6">CGMCC 1.10789</strain>
    </source>
</reference>
<dbReference type="Gene3D" id="3.50.50.60">
    <property type="entry name" value="FAD/NAD(P)-binding domain"/>
    <property type="match status" value="1"/>
</dbReference>
<dbReference type="SUPFAM" id="SSF51905">
    <property type="entry name" value="FAD/NAD(P)-binding domain"/>
    <property type="match status" value="1"/>
</dbReference>
<accession>A0A1G9H9C5</accession>
<proteinExistence type="predicted"/>
<dbReference type="GO" id="GO:0016709">
    <property type="term" value="F:oxidoreductase activity, acting on paired donors, with incorporation or reduction of molecular oxygen, NAD(P)H as one donor, and incorporation of one atom of oxygen"/>
    <property type="evidence" value="ECO:0007669"/>
    <property type="project" value="UniProtKB-ARBA"/>
</dbReference>
<dbReference type="InterPro" id="IPR002938">
    <property type="entry name" value="FAD-bd"/>
</dbReference>
<dbReference type="Pfam" id="PF01494">
    <property type="entry name" value="FAD_binding_3"/>
    <property type="match status" value="1"/>
</dbReference>
<dbReference type="RefSeq" id="WP_092501325.1">
    <property type="nucleotide sequence ID" value="NZ_FNFV01000011.1"/>
</dbReference>
<gene>
    <name evidence="5" type="ORF">SAMN05216257_11135</name>
</gene>